<dbReference type="CDD" id="cd01339">
    <property type="entry name" value="LDH-like_MDH"/>
    <property type="match status" value="1"/>
</dbReference>
<evidence type="ECO:0000256" key="8">
    <source>
        <dbReference type="PIRSR" id="PIRSR000102-3"/>
    </source>
</evidence>
<dbReference type="HAMAP" id="MF_00487">
    <property type="entry name" value="Malate_dehydrog_3"/>
    <property type="match status" value="1"/>
</dbReference>
<dbReference type="Proteomes" id="UP000031643">
    <property type="component" value="Chromosome"/>
</dbReference>
<feature type="binding site" evidence="5 7">
    <location>
        <position position="89"/>
    </location>
    <ligand>
        <name>substrate</name>
    </ligand>
</feature>
<organism evidence="11 12">
    <name type="scientific">Methyloceanibacter caenitepidi</name>
    <dbReference type="NCBI Taxonomy" id="1384459"/>
    <lineage>
        <taxon>Bacteria</taxon>
        <taxon>Pseudomonadati</taxon>
        <taxon>Pseudomonadota</taxon>
        <taxon>Alphaproteobacteria</taxon>
        <taxon>Hyphomicrobiales</taxon>
        <taxon>Hyphomicrobiaceae</taxon>
        <taxon>Methyloceanibacter</taxon>
    </lineage>
</organism>
<feature type="binding site" evidence="5 8">
    <location>
        <begin position="119"/>
        <end position="121"/>
    </location>
    <ligand>
        <name>NAD(+)</name>
        <dbReference type="ChEBI" id="CHEBI:57540"/>
    </ligand>
</feature>
<evidence type="ECO:0000259" key="10">
    <source>
        <dbReference type="Pfam" id="PF02866"/>
    </source>
</evidence>
<evidence type="ECO:0000259" key="9">
    <source>
        <dbReference type="Pfam" id="PF00056"/>
    </source>
</evidence>
<comment type="catalytic activity">
    <reaction evidence="5">
        <text>(S)-malate + NAD(+) = oxaloacetate + NADH + H(+)</text>
        <dbReference type="Rhea" id="RHEA:21432"/>
        <dbReference type="ChEBI" id="CHEBI:15378"/>
        <dbReference type="ChEBI" id="CHEBI:15589"/>
        <dbReference type="ChEBI" id="CHEBI:16452"/>
        <dbReference type="ChEBI" id="CHEBI:57540"/>
        <dbReference type="ChEBI" id="CHEBI:57945"/>
        <dbReference type="EC" id="1.1.1.37"/>
    </reaction>
</comment>
<evidence type="ECO:0000256" key="2">
    <source>
        <dbReference type="ARBA" id="ARBA00022532"/>
    </source>
</evidence>
<accession>A0A0A8JYR9</accession>
<dbReference type="KEGG" id="mcg:GL4_0105"/>
<dbReference type="InterPro" id="IPR001557">
    <property type="entry name" value="L-lactate/malate_DH"/>
</dbReference>
<dbReference type="PANTHER" id="PTHR43128">
    <property type="entry name" value="L-2-HYDROXYCARBOXYLATE DEHYDROGENASE (NAD(P)(+))"/>
    <property type="match status" value="1"/>
</dbReference>
<dbReference type="Gene3D" id="3.90.110.10">
    <property type="entry name" value="Lactate dehydrogenase/glycoside hydrolase, family 4, C-terminal"/>
    <property type="match status" value="1"/>
</dbReference>
<dbReference type="PIRSF" id="PIRSF000102">
    <property type="entry name" value="Lac_mal_DH"/>
    <property type="match status" value="1"/>
</dbReference>
<evidence type="ECO:0000313" key="11">
    <source>
        <dbReference type="EMBL" id="BAQ15576.1"/>
    </source>
</evidence>
<dbReference type="AlphaFoldDB" id="A0A0A8JYR9"/>
<dbReference type="SUPFAM" id="SSF51735">
    <property type="entry name" value="NAD(P)-binding Rossmann-fold domains"/>
    <property type="match status" value="1"/>
</dbReference>
<feature type="binding site" evidence="5 7">
    <location>
        <position position="83"/>
    </location>
    <ligand>
        <name>substrate</name>
    </ligand>
</feature>
<keyword evidence="3 5" id="KW-0560">Oxidoreductase</keyword>
<dbReference type="InterPro" id="IPR001236">
    <property type="entry name" value="Lactate/malate_DH_N"/>
</dbReference>
<evidence type="ECO:0000256" key="1">
    <source>
        <dbReference type="ARBA" id="ARBA00003966"/>
    </source>
</evidence>
<dbReference type="STRING" id="1384459.GL4_0105"/>
<feature type="binding site" evidence="5 8">
    <location>
        <position position="34"/>
    </location>
    <ligand>
        <name>NAD(+)</name>
        <dbReference type="ChEBI" id="CHEBI:57540"/>
    </ligand>
</feature>
<dbReference type="OrthoDB" id="9802969at2"/>
<proteinExistence type="inferred from homology"/>
<keyword evidence="12" id="KW-1185">Reference proteome</keyword>
<dbReference type="FunFam" id="3.90.110.10:FF:000004">
    <property type="entry name" value="Malate dehydrogenase"/>
    <property type="match status" value="1"/>
</dbReference>
<protein>
    <recommendedName>
        <fullName evidence="5">Malate dehydrogenase</fullName>
        <ecNumber evidence="5">1.1.1.37</ecNumber>
    </recommendedName>
</protein>
<evidence type="ECO:0000256" key="4">
    <source>
        <dbReference type="ARBA" id="ARBA00023027"/>
    </source>
</evidence>
<dbReference type="NCBIfam" id="TIGR01763">
    <property type="entry name" value="MalateDH_bact"/>
    <property type="match status" value="1"/>
</dbReference>
<dbReference type="NCBIfam" id="NF004863">
    <property type="entry name" value="PRK06223.1"/>
    <property type="match status" value="1"/>
</dbReference>
<dbReference type="HOGENOM" id="CLU_045401_2_1_5"/>
<dbReference type="InterPro" id="IPR036291">
    <property type="entry name" value="NAD(P)-bd_dom_sf"/>
</dbReference>
<feature type="domain" description="Lactate/malate dehydrogenase C-terminal" evidence="10">
    <location>
        <begin position="148"/>
        <end position="309"/>
    </location>
</feature>
<feature type="binding site" evidence="5 8">
    <location>
        <begin position="10"/>
        <end position="15"/>
    </location>
    <ligand>
        <name>NAD(+)</name>
        <dbReference type="ChEBI" id="CHEBI:57540"/>
    </ligand>
</feature>
<dbReference type="InterPro" id="IPR022383">
    <property type="entry name" value="Lactate/malate_DH_C"/>
</dbReference>
<sequence>MARNKIALIGAGQIGGTLAHLAGIRQLGEVVLFDVVDGVPQGKALDLSQSAPVEGYAPKFKGANEYAEIKDADVVIVTAGVPRKPGMSRDDLIEINLKVMEQVGAGLRKYAPEAFVICVTNPLDAMVWALQKTSGLPRNKVVGMAGVLDSARFRYFLSEEFDVSPQDIHTMVLGGHGDTMVPLIRYSSVAGIPLADLVKMRWITQKRLDEIVQRTRDGGAEIVGLLKTGSAYYAPAAAALDMAESYLHDKKRVLPAAAYLNGEYGVKGIYAGVPVIISAKGVERVIELDLTSAEKDALLHSVQAVKNLVEICQRIAPNLAAS</sequence>
<dbReference type="EMBL" id="AP014648">
    <property type="protein sequence ID" value="BAQ15576.1"/>
    <property type="molecule type" value="Genomic_DNA"/>
</dbReference>
<dbReference type="InterPro" id="IPR011275">
    <property type="entry name" value="Malate_DH_type3"/>
</dbReference>
<comment type="function">
    <text evidence="1 5">Catalyzes the reversible oxidation of malate to oxaloacetate.</text>
</comment>
<feature type="binding site" evidence="5 7">
    <location>
        <position position="121"/>
    </location>
    <ligand>
        <name>substrate</name>
    </ligand>
</feature>
<dbReference type="GO" id="GO:0030060">
    <property type="term" value="F:L-malate dehydrogenase (NAD+) activity"/>
    <property type="evidence" value="ECO:0007669"/>
    <property type="project" value="UniProtKB-UniRule"/>
</dbReference>
<reference evidence="11 12" key="1">
    <citation type="submission" date="2014-09" db="EMBL/GenBank/DDBJ databases">
        <title>Genome sequencing of Methyloceanibacter caenitepidi Gela4.</title>
        <authorList>
            <person name="Takeuchi M."/>
            <person name="Susumu S."/>
            <person name="Kamagata Y."/>
            <person name="Oshima K."/>
            <person name="Hattori M."/>
            <person name="Iwasaki W."/>
        </authorList>
    </citation>
    <scope>NUCLEOTIDE SEQUENCE [LARGE SCALE GENOMIC DNA]</scope>
    <source>
        <strain evidence="11 12">Gela4</strain>
    </source>
</reference>
<dbReference type="Pfam" id="PF00056">
    <property type="entry name" value="Ldh_1_N"/>
    <property type="match status" value="1"/>
</dbReference>
<dbReference type="GO" id="GO:0006089">
    <property type="term" value="P:lactate metabolic process"/>
    <property type="evidence" value="ECO:0007669"/>
    <property type="project" value="TreeGrafter"/>
</dbReference>
<dbReference type="GO" id="GO:0004459">
    <property type="term" value="F:L-lactate dehydrogenase (NAD+) activity"/>
    <property type="evidence" value="ECO:0007669"/>
    <property type="project" value="TreeGrafter"/>
</dbReference>
<dbReference type="PANTHER" id="PTHR43128:SF16">
    <property type="entry name" value="L-LACTATE DEHYDROGENASE"/>
    <property type="match status" value="1"/>
</dbReference>
<evidence type="ECO:0000313" key="12">
    <source>
        <dbReference type="Proteomes" id="UP000031643"/>
    </source>
</evidence>
<feature type="binding site" evidence="5 8">
    <location>
        <position position="96"/>
    </location>
    <ligand>
        <name>NAD(+)</name>
        <dbReference type="ChEBI" id="CHEBI:57540"/>
    </ligand>
</feature>
<dbReference type="RefSeq" id="WP_045363361.1">
    <property type="nucleotide sequence ID" value="NZ_AP014648.1"/>
</dbReference>
<dbReference type="FunFam" id="3.40.50.720:FF:000018">
    <property type="entry name" value="Malate dehydrogenase"/>
    <property type="match status" value="1"/>
</dbReference>
<feature type="domain" description="Lactate/malate dehydrogenase N-terminal" evidence="9">
    <location>
        <begin position="5"/>
        <end position="143"/>
    </location>
</feature>
<feature type="active site" description="Proton acceptor" evidence="5 6">
    <location>
        <position position="176"/>
    </location>
</feature>
<dbReference type="PRINTS" id="PR00086">
    <property type="entry name" value="LLDHDRGNASE"/>
</dbReference>
<evidence type="ECO:0000256" key="7">
    <source>
        <dbReference type="PIRSR" id="PIRSR000102-2"/>
    </source>
</evidence>
<dbReference type="GO" id="GO:0006099">
    <property type="term" value="P:tricarboxylic acid cycle"/>
    <property type="evidence" value="ECO:0007669"/>
    <property type="project" value="UniProtKB-UniRule"/>
</dbReference>
<dbReference type="Gene3D" id="3.40.50.720">
    <property type="entry name" value="NAD(P)-binding Rossmann-like Domain"/>
    <property type="match status" value="1"/>
</dbReference>
<dbReference type="SUPFAM" id="SSF56327">
    <property type="entry name" value="LDH C-terminal domain-like"/>
    <property type="match status" value="1"/>
</dbReference>
<dbReference type="EC" id="1.1.1.37" evidence="5"/>
<feature type="binding site" evidence="5 7">
    <location>
        <position position="152"/>
    </location>
    <ligand>
        <name>substrate</name>
    </ligand>
</feature>
<keyword evidence="2 5" id="KW-0816">Tricarboxylic acid cycle</keyword>
<dbReference type="Pfam" id="PF02866">
    <property type="entry name" value="Ldh_1_C"/>
    <property type="match status" value="1"/>
</dbReference>
<evidence type="ECO:0000256" key="3">
    <source>
        <dbReference type="ARBA" id="ARBA00023002"/>
    </source>
</evidence>
<name>A0A0A8JYR9_9HYPH</name>
<keyword evidence="4 5" id="KW-0520">NAD</keyword>
<evidence type="ECO:0000256" key="5">
    <source>
        <dbReference type="HAMAP-Rule" id="MF_00487"/>
    </source>
</evidence>
<gene>
    <name evidence="5" type="primary">mdh</name>
    <name evidence="11" type="ORF">GL4_0105</name>
</gene>
<evidence type="ECO:0000256" key="6">
    <source>
        <dbReference type="PIRSR" id="PIRSR000102-1"/>
    </source>
</evidence>
<dbReference type="InterPro" id="IPR015955">
    <property type="entry name" value="Lactate_DH/Glyco_Ohase_4_C"/>
</dbReference>
<comment type="similarity">
    <text evidence="5">Belongs to the LDH/MDH superfamily. MDH type 3 family.</text>
</comment>